<proteinExistence type="predicted"/>
<dbReference type="RefSeq" id="XP_060447902.1">
    <property type="nucleotide sequence ID" value="XM_060586097.1"/>
</dbReference>
<dbReference type="EMBL" id="JAHMHQ010000006">
    <property type="protein sequence ID" value="KAK1639295.1"/>
    <property type="molecule type" value="Genomic_DNA"/>
</dbReference>
<organism evidence="2 3">
    <name type="scientific">Colletotrichum phormii</name>
    <dbReference type="NCBI Taxonomy" id="359342"/>
    <lineage>
        <taxon>Eukaryota</taxon>
        <taxon>Fungi</taxon>
        <taxon>Dikarya</taxon>
        <taxon>Ascomycota</taxon>
        <taxon>Pezizomycotina</taxon>
        <taxon>Sordariomycetes</taxon>
        <taxon>Hypocreomycetidae</taxon>
        <taxon>Glomerellales</taxon>
        <taxon>Glomerellaceae</taxon>
        <taxon>Colletotrichum</taxon>
        <taxon>Colletotrichum acutatum species complex</taxon>
    </lineage>
</organism>
<protein>
    <recommendedName>
        <fullName evidence="1">Calcineurin-like phosphoesterase domain-containing protein</fullName>
    </recommendedName>
</protein>
<reference evidence="2" key="1">
    <citation type="submission" date="2021-06" db="EMBL/GenBank/DDBJ databases">
        <title>Comparative genomics, transcriptomics and evolutionary studies reveal genomic signatures of adaptation to plant cell wall in hemibiotrophic fungi.</title>
        <authorList>
            <consortium name="DOE Joint Genome Institute"/>
            <person name="Baroncelli R."/>
            <person name="Diaz J.F."/>
            <person name="Benocci T."/>
            <person name="Peng M."/>
            <person name="Battaglia E."/>
            <person name="Haridas S."/>
            <person name="Andreopoulos W."/>
            <person name="Labutti K."/>
            <person name="Pangilinan J."/>
            <person name="Floch G.L."/>
            <person name="Makela M.R."/>
            <person name="Henrissat B."/>
            <person name="Grigoriev I.V."/>
            <person name="Crouch J.A."/>
            <person name="De Vries R.P."/>
            <person name="Sukno S.A."/>
            <person name="Thon M.R."/>
        </authorList>
    </citation>
    <scope>NUCLEOTIDE SEQUENCE</scope>
    <source>
        <strain evidence="2">CBS 102054</strain>
    </source>
</reference>
<feature type="domain" description="Calcineurin-like phosphoesterase" evidence="1">
    <location>
        <begin position="3"/>
        <end position="68"/>
    </location>
</feature>
<evidence type="ECO:0000313" key="2">
    <source>
        <dbReference type="EMBL" id="KAK1639295.1"/>
    </source>
</evidence>
<evidence type="ECO:0000259" key="1">
    <source>
        <dbReference type="Pfam" id="PF00149"/>
    </source>
</evidence>
<dbReference type="Pfam" id="PF00149">
    <property type="entry name" value="Metallophos"/>
    <property type="match status" value="1"/>
</dbReference>
<dbReference type="AlphaFoldDB" id="A0AAJ0EJU2"/>
<dbReference type="GeneID" id="85470959"/>
<accession>A0AAJ0EJU2</accession>
<name>A0AAJ0EJU2_9PEZI</name>
<sequence>MAIQIVSDLHLESPKAYDIFEIVPQAPYLGLLGDIGNVVAHKEECLAFLTQLRQFRAILFVPGNHEAYLLVCVYHRLPSSPNVPVQ</sequence>
<dbReference type="Gene3D" id="3.60.21.10">
    <property type="match status" value="1"/>
</dbReference>
<dbReference type="PANTHER" id="PTHR37844">
    <property type="entry name" value="SER/THR PROTEIN PHOSPHATASE SUPERFAMILY (AFU_ORTHOLOGUE AFUA_1G14840)"/>
    <property type="match status" value="1"/>
</dbReference>
<dbReference type="InterPro" id="IPR004843">
    <property type="entry name" value="Calcineurin-like_PHP"/>
</dbReference>
<evidence type="ECO:0000313" key="3">
    <source>
        <dbReference type="Proteomes" id="UP001243989"/>
    </source>
</evidence>
<dbReference type="InterPro" id="IPR029052">
    <property type="entry name" value="Metallo-depent_PP-like"/>
</dbReference>
<gene>
    <name evidence="2" type="ORF">BDP81DRAFT_345662</name>
</gene>
<dbReference type="SUPFAM" id="SSF56300">
    <property type="entry name" value="Metallo-dependent phosphatases"/>
    <property type="match status" value="1"/>
</dbReference>
<keyword evidence="3" id="KW-1185">Reference proteome</keyword>
<dbReference type="GO" id="GO:0016787">
    <property type="term" value="F:hydrolase activity"/>
    <property type="evidence" value="ECO:0007669"/>
    <property type="project" value="InterPro"/>
</dbReference>
<dbReference type="PANTHER" id="PTHR37844:SF2">
    <property type="entry name" value="SER_THR PROTEIN PHOSPHATASE SUPERFAMILY (AFU_ORTHOLOGUE AFUA_1G14840)"/>
    <property type="match status" value="1"/>
</dbReference>
<dbReference type="Proteomes" id="UP001243989">
    <property type="component" value="Unassembled WGS sequence"/>
</dbReference>
<comment type="caution">
    <text evidence="2">The sequence shown here is derived from an EMBL/GenBank/DDBJ whole genome shotgun (WGS) entry which is preliminary data.</text>
</comment>